<dbReference type="GO" id="GO:0006261">
    <property type="term" value="P:DNA-templated DNA replication"/>
    <property type="evidence" value="ECO:0007669"/>
    <property type="project" value="TreeGrafter"/>
</dbReference>
<dbReference type="AlphaFoldDB" id="A0A2T9ZEK7"/>
<dbReference type="Gene3D" id="2.130.10.10">
    <property type="entry name" value="YVTN repeat-like/Quinoprotein amine dehydrogenase"/>
    <property type="match status" value="1"/>
</dbReference>
<dbReference type="PANTHER" id="PTHR18763">
    <property type="entry name" value="WD-REPEAT PROTEIN 18"/>
    <property type="match status" value="1"/>
</dbReference>
<evidence type="ECO:0000256" key="3">
    <source>
        <dbReference type="ARBA" id="ARBA00022737"/>
    </source>
</evidence>
<evidence type="ECO:0000256" key="2">
    <source>
        <dbReference type="ARBA" id="ARBA00022574"/>
    </source>
</evidence>
<dbReference type="GO" id="GO:0006364">
    <property type="term" value="P:rRNA processing"/>
    <property type="evidence" value="ECO:0007669"/>
    <property type="project" value="TreeGrafter"/>
</dbReference>
<dbReference type="SMART" id="SM00320">
    <property type="entry name" value="WD40"/>
    <property type="match status" value="3"/>
</dbReference>
<name>A0A2T9ZEK7_9FUNG</name>
<proteinExistence type="inferred from homology"/>
<evidence type="ECO:0000256" key="5">
    <source>
        <dbReference type="SAM" id="MobiDB-lite"/>
    </source>
</evidence>
<dbReference type="PRINTS" id="PR00320">
    <property type="entry name" value="GPROTEINBRPT"/>
</dbReference>
<dbReference type="InterPro" id="IPR020472">
    <property type="entry name" value="WD40_PAC1"/>
</dbReference>
<gene>
    <name evidence="6" type="ORF">BB560_002526</name>
</gene>
<dbReference type="InterPro" id="IPR045227">
    <property type="entry name" value="WDR18/Ipi3/RID3"/>
</dbReference>
<feature type="region of interest" description="Disordered" evidence="5">
    <location>
        <begin position="272"/>
        <end position="302"/>
    </location>
</feature>
<dbReference type="PROSITE" id="PS50294">
    <property type="entry name" value="WD_REPEATS_REGION"/>
    <property type="match status" value="3"/>
</dbReference>
<evidence type="ECO:0000256" key="4">
    <source>
        <dbReference type="PROSITE-ProRule" id="PRU00221"/>
    </source>
</evidence>
<keyword evidence="2 4" id="KW-0853">WD repeat</keyword>
<dbReference type="STRING" id="133381.A0A2T9ZEK7"/>
<dbReference type="GO" id="GO:0005656">
    <property type="term" value="C:nuclear pre-replicative complex"/>
    <property type="evidence" value="ECO:0007669"/>
    <property type="project" value="TreeGrafter"/>
</dbReference>
<feature type="repeat" description="WD" evidence="4">
    <location>
        <begin position="187"/>
        <end position="228"/>
    </location>
</feature>
<accession>A0A2T9ZEK7</accession>
<evidence type="ECO:0000313" key="6">
    <source>
        <dbReference type="EMBL" id="PVV03005.1"/>
    </source>
</evidence>
<comment type="caution">
    <text evidence="6">The sequence shown here is derived from an EMBL/GenBank/DDBJ whole genome shotgun (WGS) entry which is preliminary data.</text>
</comment>
<dbReference type="InterPro" id="IPR001680">
    <property type="entry name" value="WD40_rpt"/>
</dbReference>
<dbReference type="PROSITE" id="PS00678">
    <property type="entry name" value="WD_REPEATS_1"/>
    <property type="match status" value="2"/>
</dbReference>
<dbReference type="SUPFAM" id="SSF50978">
    <property type="entry name" value="WD40 repeat-like"/>
    <property type="match status" value="1"/>
</dbReference>
<dbReference type="Pfam" id="PF00400">
    <property type="entry name" value="WD40"/>
    <property type="match status" value="3"/>
</dbReference>
<feature type="repeat" description="WD" evidence="4">
    <location>
        <begin position="89"/>
        <end position="135"/>
    </location>
</feature>
<keyword evidence="3" id="KW-0677">Repeat</keyword>
<dbReference type="InterPro" id="IPR015943">
    <property type="entry name" value="WD40/YVTN_repeat-like_dom_sf"/>
</dbReference>
<evidence type="ECO:0000313" key="7">
    <source>
        <dbReference type="Proteomes" id="UP000245609"/>
    </source>
</evidence>
<dbReference type="PROSITE" id="PS50082">
    <property type="entry name" value="WD_REPEATS_2"/>
    <property type="match status" value="3"/>
</dbReference>
<dbReference type="OrthoDB" id="6262491at2759"/>
<dbReference type="PANTHER" id="PTHR18763:SF0">
    <property type="entry name" value="WD REPEAT-CONTAINING PROTEIN 18"/>
    <property type="match status" value="1"/>
</dbReference>
<dbReference type="InterPro" id="IPR019775">
    <property type="entry name" value="WD40_repeat_CS"/>
</dbReference>
<evidence type="ECO:0000256" key="1">
    <source>
        <dbReference type="ARBA" id="ARBA00010143"/>
    </source>
</evidence>
<dbReference type="Proteomes" id="UP000245609">
    <property type="component" value="Unassembled WGS sequence"/>
</dbReference>
<comment type="similarity">
    <text evidence="1">Belongs to the WD repeat IPI3/WDR18 family.</text>
</comment>
<sequence length="314" mass="34486">MDERDKKSNDPYFKKLGNPTFVGAKVLHIVASSDQIKATGANEPAQAEIWAACGDAAIKQFRFVLANEGSTNDASSEPENSKSRCNVTLKGSEGPVTSIAVVPSSLYPGEQLLLSASWDKTIRLWNIKTQQTICTFSGHSSFIKSLVVPKNSFHFYSGGSDSSIRRWTLPKDISTVNQSVLTSDVITEAHRRTVECLELSPDNTVLYSGGSDAKVCAWDLTSEFSSSSRKLIEPGNEHEWCLVHKSNVFDIKVTENSIWTAHSGYMYKPELPDTKGLSDPSSIQSGSSLTKNQESLLTAEEDKELEDLLLELED</sequence>
<keyword evidence="7" id="KW-1185">Reference proteome</keyword>
<protein>
    <submittedName>
        <fullName evidence="6">Uncharacterized protein</fullName>
    </submittedName>
</protein>
<organism evidence="6 7">
    <name type="scientific">Smittium megazygosporum</name>
    <dbReference type="NCBI Taxonomy" id="133381"/>
    <lineage>
        <taxon>Eukaryota</taxon>
        <taxon>Fungi</taxon>
        <taxon>Fungi incertae sedis</taxon>
        <taxon>Zoopagomycota</taxon>
        <taxon>Kickxellomycotina</taxon>
        <taxon>Harpellomycetes</taxon>
        <taxon>Harpellales</taxon>
        <taxon>Legeriomycetaceae</taxon>
        <taxon>Smittium</taxon>
    </lineage>
</organism>
<dbReference type="InterPro" id="IPR036322">
    <property type="entry name" value="WD40_repeat_dom_sf"/>
</dbReference>
<dbReference type="EMBL" id="MBFS01000289">
    <property type="protein sequence ID" value="PVV03005.1"/>
    <property type="molecule type" value="Genomic_DNA"/>
</dbReference>
<reference evidence="6 7" key="1">
    <citation type="journal article" date="2018" name="MBio">
        <title>Comparative Genomics Reveals the Core Gene Toolbox for the Fungus-Insect Symbiosis.</title>
        <authorList>
            <person name="Wang Y."/>
            <person name="Stata M."/>
            <person name="Wang W."/>
            <person name="Stajich J.E."/>
            <person name="White M.M."/>
            <person name="Moncalvo J.M."/>
        </authorList>
    </citation>
    <scope>NUCLEOTIDE SEQUENCE [LARGE SCALE GENOMIC DNA]</scope>
    <source>
        <strain evidence="6 7">SC-DP-2</strain>
    </source>
</reference>
<dbReference type="GO" id="GO:0120330">
    <property type="term" value="C:rixosome complex"/>
    <property type="evidence" value="ECO:0007669"/>
    <property type="project" value="TreeGrafter"/>
</dbReference>
<feature type="repeat" description="WD" evidence="4">
    <location>
        <begin position="136"/>
        <end position="169"/>
    </location>
</feature>
<feature type="compositionally biased region" description="Polar residues" evidence="5">
    <location>
        <begin position="279"/>
        <end position="295"/>
    </location>
</feature>